<dbReference type="InterPro" id="IPR003000">
    <property type="entry name" value="Sirtuin"/>
</dbReference>
<comment type="catalytic activity">
    <reaction evidence="6">
        <text>N(6)-glutaryl-L-lysyl-[protein] + NAD(+) + H2O = 2''-O-glutaryl-ADP-D-ribose + nicotinamide + L-lysyl-[protein]</text>
        <dbReference type="Rhea" id="RHEA:47664"/>
        <dbReference type="Rhea" id="RHEA-COMP:9752"/>
        <dbReference type="Rhea" id="RHEA-COMP:11875"/>
        <dbReference type="ChEBI" id="CHEBI:15377"/>
        <dbReference type="ChEBI" id="CHEBI:17154"/>
        <dbReference type="ChEBI" id="CHEBI:29969"/>
        <dbReference type="ChEBI" id="CHEBI:57540"/>
        <dbReference type="ChEBI" id="CHEBI:87828"/>
        <dbReference type="ChEBI" id="CHEBI:87829"/>
    </reaction>
</comment>
<dbReference type="SUPFAM" id="SSF52467">
    <property type="entry name" value="DHS-like NAD/FAD-binding domain"/>
    <property type="match status" value="1"/>
</dbReference>
<feature type="binding site" evidence="6">
    <location>
        <position position="66"/>
    </location>
    <ligand>
        <name>substrate</name>
    </ligand>
</feature>
<evidence type="ECO:0000313" key="9">
    <source>
        <dbReference type="EMBL" id="KIJ40344.1"/>
    </source>
</evidence>
<dbReference type="EC" id="2.3.1.-" evidence="6"/>
<dbReference type="Gene3D" id="3.40.50.1220">
    <property type="entry name" value="TPP-binding domain"/>
    <property type="match status" value="1"/>
</dbReference>
<feature type="binding site" evidence="7">
    <location>
        <position position="184"/>
    </location>
    <ligand>
        <name>Zn(2+)</name>
        <dbReference type="ChEBI" id="CHEBI:29105"/>
    </ligand>
</feature>
<feature type="binding site" evidence="6">
    <location>
        <begin position="223"/>
        <end position="225"/>
    </location>
    <ligand>
        <name>NAD(+)</name>
        <dbReference type="ChEBI" id="CHEBI:57540"/>
    </ligand>
</feature>
<dbReference type="OrthoDB" id="424302at2759"/>
<feature type="binding site" evidence="6 7">
    <location>
        <position position="187"/>
    </location>
    <ligand>
        <name>Zn(2+)</name>
        <dbReference type="ChEBI" id="CHEBI:29105"/>
    </ligand>
</feature>
<dbReference type="AlphaFoldDB" id="A0A0C9UZS3"/>
<dbReference type="GO" id="GO:0036054">
    <property type="term" value="F:protein-malonyllysine demalonylase activity"/>
    <property type="evidence" value="ECO:0007669"/>
    <property type="project" value="UniProtKB-UniRule"/>
</dbReference>
<comment type="caution">
    <text evidence="6">Lacks conserved residue(s) required for the propagation of feature annotation.</text>
</comment>
<evidence type="ECO:0000256" key="1">
    <source>
        <dbReference type="ARBA" id="ARBA00004173"/>
    </source>
</evidence>
<evidence type="ECO:0000256" key="2">
    <source>
        <dbReference type="ARBA" id="ARBA00006924"/>
    </source>
</evidence>
<keyword evidence="6 7" id="KW-0862">Zinc</keyword>
<feature type="domain" description="Deacetylase sirtuin-type" evidence="8">
    <location>
        <begin position="1"/>
        <end position="283"/>
    </location>
</feature>
<dbReference type="Gene3D" id="3.30.1600.10">
    <property type="entry name" value="SIR2/SIRT2 'Small Domain"/>
    <property type="match status" value="1"/>
</dbReference>
<proteinExistence type="inferred from homology"/>
<feature type="binding site" evidence="6">
    <location>
        <begin position="22"/>
        <end position="41"/>
    </location>
    <ligand>
        <name>NAD(+)</name>
        <dbReference type="ChEBI" id="CHEBI:57540"/>
    </ligand>
</feature>
<dbReference type="GO" id="GO:0005634">
    <property type="term" value="C:nucleus"/>
    <property type="evidence" value="ECO:0007669"/>
    <property type="project" value="TreeGrafter"/>
</dbReference>
<comment type="subcellular location">
    <subcellularLocation>
        <location evidence="1 6">Mitochondrion</location>
    </subcellularLocation>
</comment>
<keyword evidence="3 6" id="KW-0808">Transferase</keyword>
<evidence type="ECO:0000256" key="5">
    <source>
        <dbReference type="ARBA" id="ARBA00023128"/>
    </source>
</evidence>
<evidence type="ECO:0000256" key="4">
    <source>
        <dbReference type="ARBA" id="ARBA00023027"/>
    </source>
</evidence>
<dbReference type="PANTHER" id="PTHR11085:SF10">
    <property type="entry name" value="NAD-DEPENDENT PROTEIN DEACYLASE SIRTUIN-5, MITOCHONDRIAL-RELATED"/>
    <property type="match status" value="1"/>
</dbReference>
<keyword evidence="4 6" id="KW-0520">NAD</keyword>
<keyword evidence="5 6" id="KW-0496">Mitochondrion</keyword>
<keyword evidence="10" id="KW-1185">Reference proteome</keyword>
<feature type="binding site" evidence="6 7">
    <location>
        <position position="142"/>
    </location>
    <ligand>
        <name>Zn(2+)</name>
        <dbReference type="ChEBI" id="CHEBI:29105"/>
    </ligand>
</feature>
<dbReference type="PROSITE" id="PS50305">
    <property type="entry name" value="SIRTUIN"/>
    <property type="match status" value="1"/>
</dbReference>
<comment type="similarity">
    <text evidence="2">Belongs to the sirtuin family. Class I subfamily.</text>
</comment>
<comment type="cofactor">
    <cofactor evidence="6">
        <name>Zn(2+)</name>
        <dbReference type="ChEBI" id="CHEBI:29105"/>
    </cofactor>
    <text evidence="6">Binds 1 zinc ion per subunit.</text>
</comment>
<evidence type="ECO:0000256" key="6">
    <source>
        <dbReference type="HAMAP-Rule" id="MF_03160"/>
    </source>
</evidence>
<dbReference type="GO" id="GO:0036055">
    <property type="term" value="F:protein-succinyllysine desuccinylase activity"/>
    <property type="evidence" value="ECO:0007669"/>
    <property type="project" value="UniProtKB-UniRule"/>
</dbReference>
<dbReference type="Pfam" id="PF02146">
    <property type="entry name" value="SIR2"/>
    <property type="match status" value="1"/>
</dbReference>
<dbReference type="PANTHER" id="PTHR11085">
    <property type="entry name" value="NAD-DEPENDENT PROTEIN DEACYLASE SIRTUIN-5, MITOCHONDRIAL-RELATED"/>
    <property type="match status" value="1"/>
</dbReference>
<organism evidence="9 10">
    <name type="scientific">Sphaerobolus stellatus (strain SS14)</name>
    <dbReference type="NCBI Taxonomy" id="990650"/>
    <lineage>
        <taxon>Eukaryota</taxon>
        <taxon>Fungi</taxon>
        <taxon>Dikarya</taxon>
        <taxon>Basidiomycota</taxon>
        <taxon>Agaricomycotina</taxon>
        <taxon>Agaricomycetes</taxon>
        <taxon>Phallomycetidae</taxon>
        <taxon>Geastrales</taxon>
        <taxon>Sphaerobolaceae</taxon>
        <taxon>Sphaerobolus</taxon>
    </lineage>
</organism>
<feature type="binding site" evidence="6">
    <location>
        <position position="69"/>
    </location>
    <ligand>
        <name>substrate</name>
    </ligand>
</feature>
<feature type="active site" description="Proton acceptor" evidence="6 7">
    <location>
        <position position="134"/>
    </location>
</feature>
<dbReference type="GO" id="GO:0008270">
    <property type="term" value="F:zinc ion binding"/>
    <property type="evidence" value="ECO:0007669"/>
    <property type="project" value="UniProtKB-UniRule"/>
</dbReference>
<accession>A0A0C9UZS3</accession>
<evidence type="ECO:0000256" key="3">
    <source>
        <dbReference type="ARBA" id="ARBA00022679"/>
    </source>
</evidence>
<feature type="binding site" evidence="6">
    <location>
        <position position="267"/>
    </location>
    <ligand>
        <name>NAD(+)</name>
        <dbReference type="ChEBI" id="CHEBI:57540"/>
    </ligand>
</feature>
<dbReference type="InterPro" id="IPR029035">
    <property type="entry name" value="DHS-like_NAD/FAD-binding_dom"/>
</dbReference>
<comment type="similarity">
    <text evidence="6">Belongs to the sirtuin family. Class III subfamily.</text>
</comment>
<dbReference type="GO" id="GO:0061697">
    <property type="term" value="F:protein-glutaryllysine deglutarylase activity"/>
    <property type="evidence" value="ECO:0007669"/>
    <property type="project" value="RHEA"/>
</dbReference>
<dbReference type="GO" id="GO:0017136">
    <property type="term" value="F:histone deacetylase activity, NAD-dependent"/>
    <property type="evidence" value="ECO:0007669"/>
    <property type="project" value="TreeGrafter"/>
</dbReference>
<dbReference type="InterPro" id="IPR026591">
    <property type="entry name" value="Sirtuin_cat_small_dom_sf"/>
</dbReference>
<feature type="binding site" evidence="7">
    <location>
        <position position="145"/>
    </location>
    <ligand>
        <name>Zn(2+)</name>
        <dbReference type="ChEBI" id="CHEBI:29105"/>
    </ligand>
</feature>
<feature type="binding site" evidence="6">
    <location>
        <begin position="110"/>
        <end position="113"/>
    </location>
    <ligand>
        <name>NAD(+)</name>
        <dbReference type="ChEBI" id="CHEBI:57540"/>
    </ligand>
</feature>
<comment type="catalytic activity">
    <reaction evidence="6">
        <text>N(6)-malonyl-L-lysyl-[protein] + NAD(+) + H2O = 2''-O-malonyl-ADP-D-ribose + nicotinamide + L-lysyl-[protein]</text>
        <dbReference type="Rhea" id="RHEA:47672"/>
        <dbReference type="Rhea" id="RHEA-COMP:9752"/>
        <dbReference type="Rhea" id="RHEA-COMP:11878"/>
        <dbReference type="ChEBI" id="CHEBI:15377"/>
        <dbReference type="ChEBI" id="CHEBI:17154"/>
        <dbReference type="ChEBI" id="CHEBI:29969"/>
        <dbReference type="ChEBI" id="CHEBI:57540"/>
        <dbReference type="ChEBI" id="CHEBI:87831"/>
        <dbReference type="ChEBI" id="CHEBI:87833"/>
    </reaction>
</comment>
<comment type="domain">
    <text evidence="6">In contrast to class I sirtuins, class III sirtuins have only weak deacetylase activity. Difference in substrate specificity is probably due to a larger hydrophobic pocket with 2 residues (Tyr-66 and Arg-69) that bind to malonylated and succinylated substrates and define the specificity.</text>
</comment>
<dbReference type="HAMAP" id="MF_01121">
    <property type="entry name" value="Sirtuin_ClassIII"/>
    <property type="match status" value="1"/>
</dbReference>
<dbReference type="InterPro" id="IPR050134">
    <property type="entry name" value="NAD-dep_sirtuin_deacylases"/>
</dbReference>
<sequence>MSVLTEFKAALAKAKHIVVLAGAGLSAASGIPTFRGAGGLWRKYDAMSLATSEAFEENPSLVWQFYHYRRHVAARAHPNAAHKAIALLSASPSDLHAVAPFAQSFILVTQNVDGLSGRALPPNLPKESQPVEMHGSVFRVKCTKCVYVGYNYDDPICPALGGTEAVFDEDKPGLKIEVEDLPKCPECGALSRPGVVWFGETVDLLDSIYENVLKKCDLLLVIGTSSTVYPASGFAEEVQEHGAEVAVFNLERTKGDEYADFLFIGPCEDTLPKALGVEDKVKG</sequence>
<reference evidence="9 10" key="1">
    <citation type="submission" date="2014-06" db="EMBL/GenBank/DDBJ databases">
        <title>Evolutionary Origins and Diversification of the Mycorrhizal Mutualists.</title>
        <authorList>
            <consortium name="DOE Joint Genome Institute"/>
            <consortium name="Mycorrhizal Genomics Consortium"/>
            <person name="Kohler A."/>
            <person name="Kuo A."/>
            <person name="Nagy L.G."/>
            <person name="Floudas D."/>
            <person name="Copeland A."/>
            <person name="Barry K.W."/>
            <person name="Cichocki N."/>
            <person name="Veneault-Fourrey C."/>
            <person name="LaButti K."/>
            <person name="Lindquist E.A."/>
            <person name="Lipzen A."/>
            <person name="Lundell T."/>
            <person name="Morin E."/>
            <person name="Murat C."/>
            <person name="Riley R."/>
            <person name="Ohm R."/>
            <person name="Sun H."/>
            <person name="Tunlid A."/>
            <person name="Henrissat B."/>
            <person name="Grigoriev I.V."/>
            <person name="Hibbett D.S."/>
            <person name="Martin F."/>
        </authorList>
    </citation>
    <scope>NUCLEOTIDE SEQUENCE [LARGE SCALE GENOMIC DNA]</scope>
    <source>
        <strain evidence="9 10">SS14</strain>
    </source>
</reference>
<keyword evidence="6 7" id="KW-0479">Metal-binding</keyword>
<comment type="catalytic activity">
    <reaction evidence="6">
        <text>N(6)-succinyl-L-lysyl-[protein] + NAD(+) + H2O = 2''-O-succinyl-ADP-D-ribose + nicotinamide + L-lysyl-[protein]</text>
        <dbReference type="Rhea" id="RHEA:47668"/>
        <dbReference type="Rhea" id="RHEA-COMP:9752"/>
        <dbReference type="Rhea" id="RHEA-COMP:11877"/>
        <dbReference type="ChEBI" id="CHEBI:15377"/>
        <dbReference type="ChEBI" id="CHEBI:17154"/>
        <dbReference type="ChEBI" id="CHEBI:29969"/>
        <dbReference type="ChEBI" id="CHEBI:57540"/>
        <dbReference type="ChEBI" id="CHEBI:87830"/>
        <dbReference type="ChEBI" id="CHEBI:87832"/>
    </reaction>
</comment>
<gene>
    <name evidence="9" type="ORF">M422DRAFT_230276</name>
</gene>
<protein>
    <recommendedName>
        <fullName evidence="6">NAD-dependent protein deacylase</fullName>
        <ecNumber evidence="6">2.3.1.-</ecNumber>
    </recommendedName>
    <alternativeName>
        <fullName evidence="6">Regulatory protein SIR2 homolog 5</fullName>
    </alternativeName>
</protein>
<dbReference type="GO" id="GO:0070403">
    <property type="term" value="F:NAD+ binding"/>
    <property type="evidence" value="ECO:0007669"/>
    <property type="project" value="UniProtKB-UniRule"/>
</dbReference>
<dbReference type="InterPro" id="IPR026590">
    <property type="entry name" value="Ssirtuin_cat_dom"/>
</dbReference>
<name>A0A0C9UZS3_SPHS4</name>
<dbReference type="CDD" id="cd01412">
    <property type="entry name" value="SIRT5_Af1_CobB"/>
    <property type="match status" value="1"/>
</dbReference>
<evidence type="ECO:0000313" key="10">
    <source>
        <dbReference type="Proteomes" id="UP000054279"/>
    </source>
</evidence>
<dbReference type="HOGENOM" id="CLU_023643_3_1_1"/>
<dbReference type="EMBL" id="KN837145">
    <property type="protein sequence ID" value="KIJ40344.1"/>
    <property type="molecule type" value="Genomic_DNA"/>
</dbReference>
<evidence type="ECO:0000256" key="7">
    <source>
        <dbReference type="PROSITE-ProRule" id="PRU00236"/>
    </source>
</evidence>
<dbReference type="GO" id="GO:0005739">
    <property type="term" value="C:mitochondrion"/>
    <property type="evidence" value="ECO:0007669"/>
    <property type="project" value="UniProtKB-SubCell"/>
</dbReference>
<dbReference type="InterPro" id="IPR027546">
    <property type="entry name" value="Sirtuin_class_III"/>
</dbReference>
<comment type="function">
    <text evidence="6">NAD-dependent lysine demalonylase, desuccinylase and deglutarylase that specifically removes malonyl, succinyl and glutaryl groups on target proteins. Has weak NAD-dependent protein deacetylase activity; however this activity may not be physiologically relevant in vivo.</text>
</comment>
<dbReference type="Proteomes" id="UP000054279">
    <property type="component" value="Unassembled WGS sequence"/>
</dbReference>
<evidence type="ECO:0000259" key="8">
    <source>
        <dbReference type="PROSITE" id="PS50305"/>
    </source>
</evidence>
<feature type="binding site" evidence="6">
    <location>
        <begin position="249"/>
        <end position="251"/>
    </location>
    <ligand>
        <name>NAD(+)</name>
        <dbReference type="ChEBI" id="CHEBI:57540"/>
    </ligand>
</feature>